<feature type="non-terminal residue" evidence="3">
    <location>
        <position position="395"/>
    </location>
</feature>
<evidence type="ECO:0008006" key="5">
    <source>
        <dbReference type="Google" id="ProtNLM"/>
    </source>
</evidence>
<dbReference type="AlphaFoldDB" id="A0A3D4SVW2"/>
<reference evidence="3 4" key="1">
    <citation type="journal article" date="2018" name="Nat. Biotechnol.">
        <title>A standardized bacterial taxonomy based on genome phylogeny substantially revises the tree of life.</title>
        <authorList>
            <person name="Parks D.H."/>
            <person name="Chuvochina M."/>
            <person name="Waite D.W."/>
            <person name="Rinke C."/>
            <person name="Skarshewski A."/>
            <person name="Chaumeil P.A."/>
            <person name="Hugenholtz P."/>
        </authorList>
    </citation>
    <scope>NUCLEOTIDE SEQUENCE [LARGE SCALE GENOMIC DNA]</scope>
    <source>
        <strain evidence="3">UBA11247</strain>
    </source>
</reference>
<gene>
    <name evidence="3" type="ORF">DIW82_01055</name>
</gene>
<protein>
    <recommendedName>
        <fullName evidence="5">Alpha/beta hydrolase</fullName>
    </recommendedName>
</protein>
<feature type="chain" id="PRO_5039290516" description="Alpha/beta hydrolase" evidence="2">
    <location>
        <begin position="26"/>
        <end position="395"/>
    </location>
</feature>
<evidence type="ECO:0000256" key="1">
    <source>
        <dbReference type="SAM" id="MobiDB-lite"/>
    </source>
</evidence>
<keyword evidence="2" id="KW-0732">Signal</keyword>
<name>A0A3D4SVW2_9CORY</name>
<organism evidence="3 4">
    <name type="scientific">Corynebacterium nuruki</name>
    <dbReference type="NCBI Taxonomy" id="1032851"/>
    <lineage>
        <taxon>Bacteria</taxon>
        <taxon>Bacillati</taxon>
        <taxon>Actinomycetota</taxon>
        <taxon>Actinomycetes</taxon>
        <taxon>Mycobacteriales</taxon>
        <taxon>Corynebacteriaceae</taxon>
        <taxon>Corynebacterium</taxon>
    </lineage>
</organism>
<feature type="signal peptide" evidence="2">
    <location>
        <begin position="1"/>
        <end position="25"/>
    </location>
</feature>
<accession>A0A3D4SVW2</accession>
<dbReference type="EMBL" id="DQID01000025">
    <property type="protein sequence ID" value="HCT13406.1"/>
    <property type="molecule type" value="Genomic_DNA"/>
</dbReference>
<sequence>MTKNALSTVGAAVVATATLATLATVAPTAASPAPPPESPSLDRTETPYGTTFDQQNVAASVVTLHIPLPEGSKPHPEQCDRVSYLRFRNASGPTDPNKADRILVSQPGVLEGAGAYESVARNTVTEAASQGKNIEVWAMDRRSNCLEDHTGFEAGRASGDVNDALDYYVGGKEKNGRTFDGFGVYDGGDPASPVGDTTVTVDPSLDWLNDIGLDQTLRDQYDIMRSEVPDLATRQDKMLCGGHSLGGYLSGYFAEWDFDGDPSTTDDAGFNQCGGYFALDTVVDTDLTGHILSPVPVDVDGLPAGVGDAVDTLYGAPGPGLPVFAAPSLINPETMNLLGLIGMAANDDPDGLSAIVPRLPDNANIESTMRVLLGGNPVTAVTGEPDIRSIRATND</sequence>
<feature type="region of interest" description="Disordered" evidence="1">
    <location>
        <begin position="26"/>
        <end position="49"/>
    </location>
</feature>
<evidence type="ECO:0000313" key="4">
    <source>
        <dbReference type="Proteomes" id="UP000261739"/>
    </source>
</evidence>
<evidence type="ECO:0000256" key="2">
    <source>
        <dbReference type="SAM" id="SignalP"/>
    </source>
</evidence>
<proteinExistence type="predicted"/>
<dbReference type="STRING" id="863239.GCA_000213935_00989"/>
<comment type="caution">
    <text evidence="3">The sequence shown here is derived from an EMBL/GenBank/DDBJ whole genome shotgun (WGS) entry which is preliminary data.</text>
</comment>
<dbReference type="Proteomes" id="UP000261739">
    <property type="component" value="Unassembled WGS sequence"/>
</dbReference>
<evidence type="ECO:0000313" key="3">
    <source>
        <dbReference type="EMBL" id="HCT13406.1"/>
    </source>
</evidence>